<dbReference type="Pfam" id="PF05257">
    <property type="entry name" value="CHAP"/>
    <property type="match status" value="1"/>
</dbReference>
<evidence type="ECO:0000313" key="3">
    <source>
        <dbReference type="EMBL" id="GES00279.1"/>
    </source>
</evidence>
<protein>
    <recommendedName>
        <fullName evidence="2">Peptidase C51 domain-containing protein</fullName>
    </recommendedName>
</protein>
<organism evidence="3 4">
    <name type="scientific">Acrocarpospora corrugata</name>
    <dbReference type="NCBI Taxonomy" id="35763"/>
    <lineage>
        <taxon>Bacteria</taxon>
        <taxon>Bacillati</taxon>
        <taxon>Actinomycetota</taxon>
        <taxon>Actinomycetes</taxon>
        <taxon>Streptosporangiales</taxon>
        <taxon>Streptosporangiaceae</taxon>
        <taxon>Acrocarpospora</taxon>
    </lineage>
</organism>
<name>A0A5M3VVR7_9ACTN</name>
<comment type="caution">
    <text evidence="3">The sequence shown here is derived from an EMBL/GenBank/DDBJ whole genome shotgun (WGS) entry which is preliminary data.</text>
</comment>
<sequence>MRAPNSHVRVALVTTLIAGAALTGSTAAAGIARAEAHPEGVTSAAGAPADFHPDASPLLKIAQRLPKVRADQVLKLAESQVGVSENHRGGGTPYHHWYMNTPRAKETLARDGGATVREYGNAAWCDMFVSWVGDRLGIRPTMGWDAYTVSHADWFKSNKRWGTQPTPGAVVFFGWNGGKDLHNIDHVGFVIKDNGDGTIKTVEGNTGGGKVEIRTRPTAEVVGYGYPVYAT</sequence>
<dbReference type="Gene3D" id="3.90.1720.10">
    <property type="entry name" value="endopeptidase domain like (from Nostoc punctiforme)"/>
    <property type="match status" value="1"/>
</dbReference>
<dbReference type="AlphaFoldDB" id="A0A5M3VVR7"/>
<feature type="chain" id="PRO_5038360279" description="Peptidase C51 domain-containing protein" evidence="1">
    <location>
        <begin position="21"/>
        <end position="231"/>
    </location>
</feature>
<accession>A0A5M3VVR7</accession>
<dbReference type="OrthoDB" id="5124837at2"/>
<gene>
    <name evidence="3" type="ORF">Acor_23420</name>
</gene>
<evidence type="ECO:0000256" key="1">
    <source>
        <dbReference type="SAM" id="SignalP"/>
    </source>
</evidence>
<evidence type="ECO:0000313" key="4">
    <source>
        <dbReference type="Proteomes" id="UP000334990"/>
    </source>
</evidence>
<dbReference type="EMBL" id="BLAD01000044">
    <property type="protein sequence ID" value="GES00279.1"/>
    <property type="molecule type" value="Genomic_DNA"/>
</dbReference>
<reference evidence="3 4" key="1">
    <citation type="submission" date="2019-10" db="EMBL/GenBank/DDBJ databases">
        <title>Whole genome shotgun sequence of Acrocarpospora corrugata NBRC 13972.</title>
        <authorList>
            <person name="Ichikawa N."/>
            <person name="Kimura A."/>
            <person name="Kitahashi Y."/>
            <person name="Komaki H."/>
            <person name="Oguchi A."/>
        </authorList>
    </citation>
    <scope>NUCLEOTIDE SEQUENCE [LARGE SCALE GENOMIC DNA]</scope>
    <source>
        <strain evidence="3 4">NBRC 13972</strain>
    </source>
</reference>
<dbReference type="Proteomes" id="UP000334990">
    <property type="component" value="Unassembled WGS sequence"/>
</dbReference>
<evidence type="ECO:0000259" key="2">
    <source>
        <dbReference type="Pfam" id="PF05257"/>
    </source>
</evidence>
<feature type="domain" description="Peptidase C51" evidence="2">
    <location>
        <begin position="120"/>
        <end position="205"/>
    </location>
</feature>
<feature type="signal peptide" evidence="1">
    <location>
        <begin position="1"/>
        <end position="20"/>
    </location>
</feature>
<keyword evidence="4" id="KW-1185">Reference proteome</keyword>
<dbReference type="InterPro" id="IPR007921">
    <property type="entry name" value="CHAP_dom"/>
</dbReference>
<keyword evidence="1" id="KW-0732">Signal</keyword>
<proteinExistence type="predicted"/>